<sequence>MNHFALSLAYIRERKLPSLIVVLSVSLGVALLLTGISIPDSLTEIQSDHPGEGRPLHPYSLLAKFLIAIGIAVCATAYGTLLSTFDLSIDARRRQFSILRSLGAHPAEVLWLVIGEAALLLAIGELLGLGFGIGTLWCLEKMVREPASAIPHPQLLGWWTWLILLAVGGSGLLIAIVPAHRASKLDAARELS</sequence>
<evidence type="ECO:0000256" key="3">
    <source>
        <dbReference type="ARBA" id="ARBA00022692"/>
    </source>
</evidence>
<dbReference type="Proteomes" id="UP000317093">
    <property type="component" value="Chromosome"/>
</dbReference>
<evidence type="ECO:0000256" key="6">
    <source>
        <dbReference type="ARBA" id="ARBA00038076"/>
    </source>
</evidence>
<organism evidence="9 10">
    <name type="scientific">Kolteria novifilia</name>
    <dbReference type="NCBI Taxonomy" id="2527975"/>
    <lineage>
        <taxon>Bacteria</taxon>
        <taxon>Pseudomonadati</taxon>
        <taxon>Planctomycetota</taxon>
        <taxon>Planctomycetia</taxon>
        <taxon>Kolteriales</taxon>
        <taxon>Kolteriaceae</taxon>
        <taxon>Kolteria</taxon>
    </lineage>
</organism>
<name>A0A518AZM4_9BACT</name>
<evidence type="ECO:0000259" key="8">
    <source>
        <dbReference type="Pfam" id="PF02687"/>
    </source>
</evidence>
<keyword evidence="10" id="KW-1185">Reference proteome</keyword>
<dbReference type="KEGG" id="knv:Pan216_10360"/>
<evidence type="ECO:0000256" key="1">
    <source>
        <dbReference type="ARBA" id="ARBA00004651"/>
    </source>
</evidence>
<keyword evidence="2" id="KW-1003">Cell membrane</keyword>
<feature type="transmembrane region" description="Helical" evidence="7">
    <location>
        <begin position="157"/>
        <end position="179"/>
    </location>
</feature>
<keyword evidence="5 7" id="KW-0472">Membrane</keyword>
<evidence type="ECO:0000256" key="4">
    <source>
        <dbReference type="ARBA" id="ARBA00022989"/>
    </source>
</evidence>
<evidence type="ECO:0000313" key="9">
    <source>
        <dbReference type="EMBL" id="QDU60198.1"/>
    </source>
</evidence>
<comment type="subcellular location">
    <subcellularLocation>
        <location evidence="1">Cell membrane</location>
        <topology evidence="1">Multi-pass membrane protein</topology>
    </subcellularLocation>
</comment>
<dbReference type="Pfam" id="PF02687">
    <property type="entry name" value="FtsX"/>
    <property type="match status" value="1"/>
</dbReference>
<dbReference type="PANTHER" id="PTHR30572">
    <property type="entry name" value="MEMBRANE COMPONENT OF TRANSPORTER-RELATED"/>
    <property type="match status" value="1"/>
</dbReference>
<evidence type="ECO:0000256" key="7">
    <source>
        <dbReference type="SAM" id="Phobius"/>
    </source>
</evidence>
<accession>A0A518AZM4</accession>
<dbReference type="PANTHER" id="PTHR30572:SF4">
    <property type="entry name" value="ABC TRANSPORTER PERMEASE YTRF"/>
    <property type="match status" value="1"/>
</dbReference>
<reference evidence="9 10" key="1">
    <citation type="submission" date="2019-02" db="EMBL/GenBank/DDBJ databases">
        <title>Deep-cultivation of Planctomycetes and their phenomic and genomic characterization uncovers novel biology.</title>
        <authorList>
            <person name="Wiegand S."/>
            <person name="Jogler M."/>
            <person name="Boedeker C."/>
            <person name="Pinto D."/>
            <person name="Vollmers J."/>
            <person name="Rivas-Marin E."/>
            <person name="Kohn T."/>
            <person name="Peeters S.H."/>
            <person name="Heuer A."/>
            <person name="Rast P."/>
            <person name="Oberbeckmann S."/>
            <person name="Bunk B."/>
            <person name="Jeske O."/>
            <person name="Meyerdierks A."/>
            <person name="Storesund J.E."/>
            <person name="Kallscheuer N."/>
            <person name="Luecker S."/>
            <person name="Lage O.M."/>
            <person name="Pohl T."/>
            <person name="Merkel B.J."/>
            <person name="Hornburger P."/>
            <person name="Mueller R.-W."/>
            <person name="Bruemmer F."/>
            <person name="Labrenz M."/>
            <person name="Spormann A.M."/>
            <person name="Op den Camp H."/>
            <person name="Overmann J."/>
            <person name="Amann R."/>
            <person name="Jetten M.S.M."/>
            <person name="Mascher T."/>
            <person name="Medema M.H."/>
            <person name="Devos D.P."/>
            <person name="Kaster A.-K."/>
            <person name="Ovreas L."/>
            <person name="Rohde M."/>
            <person name="Galperin M.Y."/>
            <person name="Jogler C."/>
        </authorList>
    </citation>
    <scope>NUCLEOTIDE SEQUENCE [LARGE SCALE GENOMIC DNA]</scope>
    <source>
        <strain evidence="9 10">Pan216</strain>
    </source>
</reference>
<dbReference type="AlphaFoldDB" id="A0A518AZM4"/>
<dbReference type="InterPro" id="IPR050250">
    <property type="entry name" value="Macrolide_Exporter_MacB"/>
</dbReference>
<dbReference type="GO" id="GO:0022857">
    <property type="term" value="F:transmembrane transporter activity"/>
    <property type="evidence" value="ECO:0007669"/>
    <property type="project" value="TreeGrafter"/>
</dbReference>
<dbReference type="RefSeq" id="WP_145255666.1">
    <property type="nucleotide sequence ID" value="NZ_CP036279.1"/>
</dbReference>
<feature type="transmembrane region" description="Helical" evidence="7">
    <location>
        <begin position="109"/>
        <end position="137"/>
    </location>
</feature>
<feature type="domain" description="ABC3 transporter permease C-terminal" evidence="8">
    <location>
        <begin position="81"/>
        <end position="186"/>
    </location>
</feature>
<feature type="transmembrane region" description="Helical" evidence="7">
    <location>
        <begin position="65"/>
        <end position="89"/>
    </location>
</feature>
<feature type="transmembrane region" description="Helical" evidence="7">
    <location>
        <begin position="16"/>
        <end position="38"/>
    </location>
</feature>
<dbReference type="GO" id="GO:0005886">
    <property type="term" value="C:plasma membrane"/>
    <property type="evidence" value="ECO:0007669"/>
    <property type="project" value="UniProtKB-SubCell"/>
</dbReference>
<dbReference type="EMBL" id="CP036279">
    <property type="protein sequence ID" value="QDU60198.1"/>
    <property type="molecule type" value="Genomic_DNA"/>
</dbReference>
<evidence type="ECO:0000313" key="10">
    <source>
        <dbReference type="Proteomes" id="UP000317093"/>
    </source>
</evidence>
<keyword evidence="4 7" id="KW-1133">Transmembrane helix</keyword>
<keyword evidence="3 7" id="KW-0812">Transmembrane</keyword>
<dbReference type="OrthoDB" id="9784014at2"/>
<gene>
    <name evidence="9" type="ORF">Pan216_10360</name>
</gene>
<protein>
    <submittedName>
        <fullName evidence="9">FtsX-like permease family protein</fullName>
    </submittedName>
</protein>
<proteinExistence type="inferred from homology"/>
<evidence type="ECO:0000256" key="5">
    <source>
        <dbReference type="ARBA" id="ARBA00023136"/>
    </source>
</evidence>
<evidence type="ECO:0000256" key="2">
    <source>
        <dbReference type="ARBA" id="ARBA00022475"/>
    </source>
</evidence>
<comment type="similarity">
    <text evidence="6">Belongs to the ABC-4 integral membrane protein family.</text>
</comment>
<dbReference type="InterPro" id="IPR003838">
    <property type="entry name" value="ABC3_permease_C"/>
</dbReference>